<reference evidence="3 4" key="1">
    <citation type="submission" date="2019-11" db="EMBL/GenBank/DDBJ databases">
        <authorList>
            <person name="An D."/>
        </authorList>
    </citation>
    <scope>NUCLEOTIDE SEQUENCE [LARGE SCALE GENOMIC DNA]</scope>
    <source>
        <strain evidence="3 4">YIM 103518</strain>
    </source>
</reference>
<feature type="domain" description="DUF2147" evidence="2">
    <location>
        <begin position="30"/>
        <end position="151"/>
    </location>
</feature>
<protein>
    <submittedName>
        <fullName evidence="3">DUF2147 domain-containing protein</fullName>
    </submittedName>
</protein>
<evidence type="ECO:0000313" key="4">
    <source>
        <dbReference type="Proteomes" id="UP000473854"/>
    </source>
</evidence>
<evidence type="ECO:0000313" key="3">
    <source>
        <dbReference type="EMBL" id="MTD10396.1"/>
    </source>
</evidence>
<name>A0A6L6GD90_9GAMM</name>
<dbReference type="InterPro" id="IPR019223">
    <property type="entry name" value="DUF2147"/>
</dbReference>
<feature type="signal peptide" evidence="1">
    <location>
        <begin position="1"/>
        <end position="23"/>
    </location>
</feature>
<dbReference type="Gene3D" id="2.40.128.520">
    <property type="match status" value="1"/>
</dbReference>
<accession>A0A6L6GD90</accession>
<dbReference type="EMBL" id="WLYL01000005">
    <property type="protein sequence ID" value="MTD10396.1"/>
    <property type="molecule type" value="Genomic_DNA"/>
</dbReference>
<proteinExistence type="predicted"/>
<organism evidence="3 4">
    <name type="scientific">Acinetobacter faecalis</name>
    <dbReference type="NCBI Taxonomy" id="2665161"/>
    <lineage>
        <taxon>Bacteria</taxon>
        <taxon>Pseudomonadati</taxon>
        <taxon>Pseudomonadota</taxon>
        <taxon>Gammaproteobacteria</taxon>
        <taxon>Moraxellales</taxon>
        <taxon>Moraxellaceae</taxon>
        <taxon>Acinetobacter</taxon>
    </lineage>
</organism>
<dbReference type="Proteomes" id="UP000473854">
    <property type="component" value="Unassembled WGS sequence"/>
</dbReference>
<evidence type="ECO:0000259" key="2">
    <source>
        <dbReference type="Pfam" id="PF09917"/>
    </source>
</evidence>
<dbReference type="AlphaFoldDB" id="A0A6L6GD90"/>
<sequence length="153" mass="17221">MYRKFLKPISILGIALLSNYSFANIDPLIGKWRTIDERTGYSLSDIQISKMKDGSYKATIIEIRAAPGAPLVSTCTQCKGQFKNKPLVGFLTLYNLKASSKNKLEFSNGTYRDPKTGLEYKSHVRLSNNGKHLSLRNTLPNSTIGRNLTWVKY</sequence>
<dbReference type="Pfam" id="PF09917">
    <property type="entry name" value="DUF2147"/>
    <property type="match status" value="1"/>
</dbReference>
<dbReference type="GeneID" id="86888675"/>
<comment type="caution">
    <text evidence="3">The sequence shown here is derived from an EMBL/GenBank/DDBJ whole genome shotgun (WGS) entry which is preliminary data.</text>
</comment>
<gene>
    <name evidence="3" type="ORF">GIX10_02885</name>
</gene>
<dbReference type="RefSeq" id="WP_154772034.1">
    <property type="nucleotide sequence ID" value="NZ_JAXHPE010000012.1"/>
</dbReference>
<feature type="chain" id="PRO_5026810621" evidence="1">
    <location>
        <begin position="24"/>
        <end position="153"/>
    </location>
</feature>
<evidence type="ECO:0000256" key="1">
    <source>
        <dbReference type="SAM" id="SignalP"/>
    </source>
</evidence>
<keyword evidence="1" id="KW-0732">Signal</keyword>